<reference evidence="3" key="1">
    <citation type="submission" date="2022-11" db="UniProtKB">
        <authorList>
            <consortium name="WormBaseParasite"/>
        </authorList>
    </citation>
    <scope>IDENTIFICATION</scope>
</reference>
<keyword evidence="2" id="KW-1185">Reference proteome</keyword>
<dbReference type="WBParaSite" id="Gr19_v10_g2627.t1">
    <property type="protein sequence ID" value="Gr19_v10_g2627.t1"/>
    <property type="gene ID" value="Gr19_v10_g2627"/>
</dbReference>
<keyword evidence="1" id="KW-0732">Signal</keyword>
<evidence type="ECO:0000256" key="1">
    <source>
        <dbReference type="SAM" id="SignalP"/>
    </source>
</evidence>
<dbReference type="AlphaFoldDB" id="A0A914HPX9"/>
<proteinExistence type="predicted"/>
<accession>A0A914HPX9</accession>
<sequence length="109" mass="12476">MVLTSIFLLFSLFLLPDQLADSAIPEICPSIIKKWECTKITDCVWNPIENKCFYPGCDDIESIVQCQKQTFRGIKICIWKYWNANCVMGYCSGGGGGKCIRRMSVLRYF</sequence>
<evidence type="ECO:0000313" key="2">
    <source>
        <dbReference type="Proteomes" id="UP000887572"/>
    </source>
</evidence>
<organism evidence="2 3">
    <name type="scientific">Globodera rostochiensis</name>
    <name type="common">Golden nematode worm</name>
    <name type="synonym">Heterodera rostochiensis</name>
    <dbReference type="NCBI Taxonomy" id="31243"/>
    <lineage>
        <taxon>Eukaryota</taxon>
        <taxon>Metazoa</taxon>
        <taxon>Ecdysozoa</taxon>
        <taxon>Nematoda</taxon>
        <taxon>Chromadorea</taxon>
        <taxon>Rhabditida</taxon>
        <taxon>Tylenchina</taxon>
        <taxon>Tylenchomorpha</taxon>
        <taxon>Tylenchoidea</taxon>
        <taxon>Heteroderidae</taxon>
        <taxon>Heteroderinae</taxon>
        <taxon>Globodera</taxon>
    </lineage>
</organism>
<evidence type="ECO:0000313" key="3">
    <source>
        <dbReference type="WBParaSite" id="Gr19_v10_g2627.t1"/>
    </source>
</evidence>
<dbReference type="Proteomes" id="UP000887572">
    <property type="component" value="Unplaced"/>
</dbReference>
<protein>
    <submittedName>
        <fullName evidence="3">Uncharacterized protein</fullName>
    </submittedName>
</protein>
<name>A0A914HPX9_GLORO</name>
<feature type="chain" id="PRO_5037126484" evidence="1">
    <location>
        <begin position="23"/>
        <end position="109"/>
    </location>
</feature>
<feature type="signal peptide" evidence="1">
    <location>
        <begin position="1"/>
        <end position="22"/>
    </location>
</feature>